<evidence type="ECO:0000313" key="7">
    <source>
        <dbReference type="EMBL" id="OQR90662.1"/>
    </source>
</evidence>
<dbReference type="PROSITE" id="PS50178">
    <property type="entry name" value="ZF_FYVE"/>
    <property type="match status" value="1"/>
</dbReference>
<dbReference type="EMBL" id="JNBR01000593">
    <property type="protein sequence ID" value="OQR90662.1"/>
    <property type="molecule type" value="Genomic_DNA"/>
</dbReference>
<dbReference type="InterPro" id="IPR017455">
    <property type="entry name" value="Znf_FYVE-rel"/>
</dbReference>
<evidence type="ECO:0000256" key="4">
    <source>
        <dbReference type="PROSITE-ProRule" id="PRU00091"/>
    </source>
</evidence>
<dbReference type="InterPro" id="IPR052727">
    <property type="entry name" value="Rab4/Rab5_effector"/>
</dbReference>
<dbReference type="OrthoDB" id="660555at2759"/>
<evidence type="ECO:0000256" key="3">
    <source>
        <dbReference type="ARBA" id="ARBA00022833"/>
    </source>
</evidence>
<dbReference type="InterPro" id="IPR013083">
    <property type="entry name" value="Znf_RING/FYVE/PHD"/>
</dbReference>
<dbReference type="AlphaFoldDB" id="A0A1V9YY82"/>
<evidence type="ECO:0000259" key="6">
    <source>
        <dbReference type="PROSITE" id="PS50178"/>
    </source>
</evidence>
<dbReference type="Pfam" id="PF01363">
    <property type="entry name" value="FYVE"/>
    <property type="match status" value="1"/>
</dbReference>
<keyword evidence="7" id="KW-0067">ATP-binding</keyword>
<feature type="compositionally biased region" description="Basic and acidic residues" evidence="5">
    <location>
        <begin position="463"/>
        <end position="492"/>
    </location>
</feature>
<feature type="compositionally biased region" description="Pro residues" evidence="5">
    <location>
        <begin position="440"/>
        <end position="453"/>
    </location>
</feature>
<dbReference type="PANTHER" id="PTHR13510:SF44">
    <property type="entry name" value="RABENOSYN-5"/>
    <property type="match status" value="1"/>
</dbReference>
<keyword evidence="1" id="KW-0479">Metal-binding</keyword>
<gene>
    <name evidence="7" type="ORF">ACHHYP_05332</name>
</gene>
<keyword evidence="8" id="KW-1185">Reference proteome</keyword>
<keyword evidence="2 4" id="KW-0863">Zinc-finger</keyword>
<dbReference type="Proteomes" id="UP000243579">
    <property type="component" value="Unassembled WGS sequence"/>
</dbReference>
<dbReference type="Pfam" id="PF10442">
    <property type="entry name" value="FIST_C"/>
    <property type="match status" value="1"/>
</dbReference>
<reference evidence="7 8" key="1">
    <citation type="journal article" date="2014" name="Genome Biol. Evol.">
        <title>The secreted proteins of Achlya hypogyna and Thraustotheca clavata identify the ancestral oomycete secretome and reveal gene acquisitions by horizontal gene transfer.</title>
        <authorList>
            <person name="Misner I."/>
            <person name="Blouin N."/>
            <person name="Leonard G."/>
            <person name="Richards T.A."/>
            <person name="Lane C.E."/>
        </authorList>
    </citation>
    <scope>NUCLEOTIDE SEQUENCE [LARGE SCALE GENOMIC DNA]</scope>
    <source>
        <strain evidence="7 8">ATCC 48635</strain>
    </source>
</reference>
<dbReference type="InterPro" id="IPR000306">
    <property type="entry name" value="Znf_FYVE"/>
</dbReference>
<dbReference type="InterPro" id="IPR013702">
    <property type="entry name" value="FIST_domain_N"/>
</dbReference>
<dbReference type="InterPro" id="IPR011011">
    <property type="entry name" value="Znf_FYVE_PHD"/>
</dbReference>
<dbReference type="InterPro" id="IPR019494">
    <property type="entry name" value="FIST_C"/>
</dbReference>
<keyword evidence="7" id="KW-0347">Helicase</keyword>
<keyword evidence="7" id="KW-0378">Hydrolase</keyword>
<accession>A0A1V9YY82</accession>
<dbReference type="GO" id="GO:0004386">
    <property type="term" value="F:helicase activity"/>
    <property type="evidence" value="ECO:0007669"/>
    <property type="project" value="UniProtKB-KW"/>
</dbReference>
<comment type="caution">
    <text evidence="7">The sequence shown here is derived from an EMBL/GenBank/DDBJ whole genome shotgun (WGS) entry which is preliminary data.</text>
</comment>
<sequence>MRGDSKRSVLDARFHSYGAIAERRANAALQMLQEASSSGSCWQDIGSKDGIVLSKTAADWKVFVANKAVTSIETKLPTVVKRLFQNDYTVACHTFTQEIFQETFVDAAVIANIPPDTSATNDVPTSGTSAFHPVHKRVAVKWYATAGKSKLHKPLDHQVLEFIGLVVEHGRLKSCYLFQESIPDSADFRPPADSAHFERMQIDALIMKFERGARLNGSENVLMSVALQRMPSLLDLGFKNPAQDMVFKLAKGFRDALQTVKSVTLDMNFVQTASWVPDSDRPFCCICDRPFISFFRRRHHCRVCGEVVCDQCSNILPASSQHSIPDRHNVQTVYIQADIRLCCRCLLERQGQMNQTGDLDIDEADLFAWLDPDGDADLTASQLYSPRSTISQARFADTAAHRISEGSEGSSRRSSGLDLSSVPSQRSQRSPVATPREDVPPSPASDPPVPRPQTPRVRAVSWGRRDEARPTRLYEDDGRKAAQRSHSDRAADYRPPLSIDRKYLALDSPPTPPRRRTASVEASPVRVASAWAVQTPNHDAIDVAFHELVGKLRGGVSFLVVSFSEGCDGQYILHRLHQLAPGVPFIGGTIGRGVCDETAWVSVKRDALVALWGVHDPEGSYAVSYCEYKEGSARAKAFKATQAALGYAQNALPVASTQVPDFCMVYASPIAIDDALTGVRAAVGCPVLGGCSGVSENRERLLQIGSCSGGFRRNGGRMGGTGSHVGAAIALCYPSVETVVDWFSGYAPLVGDDGRVCSGMVTAADPEQQHIYAIDDRPAAHTYKAWLRVASEKCLGDFLSLRFPRLGYIHPFGCLTDTDDVRATPVIVGMDDATGAVSTTTPIAEGEFVALMEASPDILHDSVASMGTRVQEHRKFALRDVAGTLLFLSTGMQVVLGSQSMAGMVGAYKEWAGNASLLGLTAFGEIGHLPSELRAVPHCDSLMFSALVFSNRRKKLY</sequence>
<dbReference type="SMART" id="SM00897">
    <property type="entry name" value="FIST"/>
    <property type="match status" value="1"/>
</dbReference>
<dbReference type="SUPFAM" id="SSF57903">
    <property type="entry name" value="FYVE/PHD zinc finger"/>
    <property type="match status" value="1"/>
</dbReference>
<organism evidence="7 8">
    <name type="scientific">Achlya hypogyna</name>
    <name type="common">Oomycete</name>
    <name type="synonym">Protoachlya hypogyna</name>
    <dbReference type="NCBI Taxonomy" id="1202772"/>
    <lineage>
        <taxon>Eukaryota</taxon>
        <taxon>Sar</taxon>
        <taxon>Stramenopiles</taxon>
        <taxon>Oomycota</taxon>
        <taxon>Saprolegniomycetes</taxon>
        <taxon>Saprolegniales</taxon>
        <taxon>Achlyaceae</taxon>
        <taxon>Achlya</taxon>
    </lineage>
</organism>
<protein>
    <submittedName>
        <fullName evidence="7">DEAD/DEAH box RNA helicase</fullName>
    </submittedName>
</protein>
<dbReference type="SMART" id="SM00064">
    <property type="entry name" value="FYVE"/>
    <property type="match status" value="1"/>
</dbReference>
<proteinExistence type="predicted"/>
<feature type="domain" description="FYVE-type" evidence="6">
    <location>
        <begin position="278"/>
        <end position="350"/>
    </location>
</feature>
<dbReference type="CDD" id="cd15737">
    <property type="entry name" value="FYVE2_Vac1p_like"/>
    <property type="match status" value="1"/>
</dbReference>
<evidence type="ECO:0000313" key="8">
    <source>
        <dbReference type="Proteomes" id="UP000243579"/>
    </source>
</evidence>
<feature type="compositionally biased region" description="Low complexity" evidence="5">
    <location>
        <begin position="406"/>
        <end position="432"/>
    </location>
</feature>
<keyword evidence="7" id="KW-0547">Nucleotide-binding</keyword>
<dbReference type="Gene3D" id="3.30.40.10">
    <property type="entry name" value="Zinc/RING finger domain, C3HC4 (zinc finger)"/>
    <property type="match status" value="1"/>
</dbReference>
<evidence type="ECO:0000256" key="1">
    <source>
        <dbReference type="ARBA" id="ARBA00022723"/>
    </source>
</evidence>
<feature type="region of interest" description="Disordered" evidence="5">
    <location>
        <begin position="400"/>
        <end position="521"/>
    </location>
</feature>
<dbReference type="PANTHER" id="PTHR13510">
    <property type="entry name" value="FYVE-FINGER-CONTAINING RAB5 EFFECTOR PROTEIN RABENOSYN-5-RELATED"/>
    <property type="match status" value="1"/>
</dbReference>
<dbReference type="GO" id="GO:0008270">
    <property type="term" value="F:zinc ion binding"/>
    <property type="evidence" value="ECO:0007669"/>
    <property type="project" value="UniProtKB-KW"/>
</dbReference>
<keyword evidence="3" id="KW-0862">Zinc</keyword>
<evidence type="ECO:0000256" key="2">
    <source>
        <dbReference type="ARBA" id="ARBA00022771"/>
    </source>
</evidence>
<evidence type="ECO:0000256" key="5">
    <source>
        <dbReference type="SAM" id="MobiDB-lite"/>
    </source>
</evidence>
<name>A0A1V9YY82_ACHHY</name>